<dbReference type="Proteomes" id="UP001596189">
    <property type="component" value="Unassembled WGS sequence"/>
</dbReference>
<comment type="caution">
    <text evidence="2">The sequence shown here is derived from an EMBL/GenBank/DDBJ whole genome shotgun (WGS) entry which is preliminary data.</text>
</comment>
<name>A0ABW1JJD0_9ACTN</name>
<evidence type="ECO:0000313" key="2">
    <source>
        <dbReference type="EMBL" id="MFC6008778.1"/>
    </source>
</evidence>
<protein>
    <recommendedName>
        <fullName evidence="1">TY-Chap central domain-containing protein</fullName>
    </recommendedName>
</protein>
<reference evidence="3" key="1">
    <citation type="journal article" date="2019" name="Int. J. Syst. Evol. Microbiol.">
        <title>The Global Catalogue of Microorganisms (GCM) 10K type strain sequencing project: providing services to taxonomists for standard genome sequencing and annotation.</title>
        <authorList>
            <consortium name="The Broad Institute Genomics Platform"/>
            <consortium name="The Broad Institute Genome Sequencing Center for Infectious Disease"/>
            <person name="Wu L."/>
            <person name="Ma J."/>
        </authorList>
    </citation>
    <scope>NUCLEOTIDE SEQUENCE [LARGE SCALE GENOMIC DNA]</scope>
    <source>
        <strain evidence="3">KACC 14249</strain>
    </source>
</reference>
<evidence type="ECO:0000259" key="1">
    <source>
        <dbReference type="Pfam" id="PF22551"/>
    </source>
</evidence>
<evidence type="ECO:0000313" key="3">
    <source>
        <dbReference type="Proteomes" id="UP001596189"/>
    </source>
</evidence>
<dbReference type="InterPro" id="IPR054343">
    <property type="entry name" value="TY-Chap_M"/>
</dbReference>
<proteinExistence type="predicted"/>
<sequence>MTDPTSLPDFPPSPNERPLRGRVLDVLLDEGYRPDIDDDGDVAVKVQGQQLYLRCTEGDFTVLRVFGQWRLDDVVGDELARLRACNSVSSRLSVAKTTLGDGILVVSADHLVTTATPLQMVVTSSLELVLTAVNLWHESLREITEG</sequence>
<accession>A0ABW1JJD0</accession>
<keyword evidence="3" id="KW-1185">Reference proteome</keyword>
<dbReference type="RefSeq" id="WP_345714721.1">
    <property type="nucleotide sequence ID" value="NZ_BAABFP010000002.1"/>
</dbReference>
<organism evidence="2 3">
    <name type="scientific">Angustibacter luteus</name>
    <dbReference type="NCBI Taxonomy" id="658456"/>
    <lineage>
        <taxon>Bacteria</taxon>
        <taxon>Bacillati</taxon>
        <taxon>Actinomycetota</taxon>
        <taxon>Actinomycetes</taxon>
        <taxon>Kineosporiales</taxon>
        <taxon>Kineosporiaceae</taxon>
    </lineage>
</organism>
<dbReference type="EMBL" id="JBHSRD010000006">
    <property type="protein sequence ID" value="MFC6008778.1"/>
    <property type="molecule type" value="Genomic_DNA"/>
</dbReference>
<feature type="domain" description="TY-Chap central" evidence="1">
    <location>
        <begin position="23"/>
        <end position="120"/>
    </location>
</feature>
<gene>
    <name evidence="2" type="ORF">ACFQDO_16720</name>
</gene>
<dbReference type="Pfam" id="PF22551">
    <property type="entry name" value="TY-Chap1"/>
    <property type="match status" value="1"/>
</dbReference>